<comment type="caution">
    <text evidence="1">The sequence shown here is derived from an EMBL/GenBank/DDBJ whole genome shotgun (WGS) entry which is preliminary data.</text>
</comment>
<evidence type="ECO:0000313" key="1">
    <source>
        <dbReference type="EMBL" id="KAF7760154.1"/>
    </source>
</evidence>
<gene>
    <name evidence="1" type="ORF">Agabi119p4_10830</name>
</gene>
<name>A0A8H7BY64_AGABI</name>
<sequence>MAKGFLAVLSEPGQVTLDEFQDWYNNEHVPLRLNHLPSFLTGARYSAVDGKKPGWIALYDIDSTTTFSDPSYTRLRQNRSPREASLVKRLDILDRRTCEVMFEVEDLNLIAETGNTGLAVGNPTRWILSYSLEIMVDGADGGEDIILASWQKLLRAASQGKGVLRSRLFKCIDGLKTGVAVSPDSQKIPGYFVLHELTSKNDFKECCAALDGLEHEKTLVISEMREWQLYRAYPAIAQGNVS</sequence>
<evidence type="ECO:0008006" key="3">
    <source>
        <dbReference type="Google" id="ProtNLM"/>
    </source>
</evidence>
<dbReference type="EMBL" id="JABXXO010000015">
    <property type="protein sequence ID" value="KAF7760154.1"/>
    <property type="molecule type" value="Genomic_DNA"/>
</dbReference>
<evidence type="ECO:0000313" key="2">
    <source>
        <dbReference type="Proteomes" id="UP000629468"/>
    </source>
</evidence>
<proteinExistence type="predicted"/>
<dbReference type="Proteomes" id="UP000629468">
    <property type="component" value="Unassembled WGS sequence"/>
</dbReference>
<accession>A0A8H7BY64</accession>
<protein>
    <recommendedName>
        <fullName evidence="3">EthD domain-containing protein</fullName>
    </recommendedName>
</protein>
<organism evidence="1 2">
    <name type="scientific">Agaricus bisporus var. burnettii</name>
    <dbReference type="NCBI Taxonomy" id="192524"/>
    <lineage>
        <taxon>Eukaryota</taxon>
        <taxon>Fungi</taxon>
        <taxon>Dikarya</taxon>
        <taxon>Basidiomycota</taxon>
        <taxon>Agaricomycotina</taxon>
        <taxon>Agaricomycetes</taxon>
        <taxon>Agaricomycetidae</taxon>
        <taxon>Agaricales</taxon>
        <taxon>Agaricineae</taxon>
        <taxon>Agaricaceae</taxon>
        <taxon>Agaricus</taxon>
    </lineage>
</organism>
<dbReference type="AlphaFoldDB" id="A0A8H7BY64"/>
<reference evidence="1 2" key="1">
    <citation type="journal article" name="Sci. Rep.">
        <title>Telomere-to-telomere assembled and centromere annotated genomes of the two main subspecies of the button mushroom Agaricus bisporus reveal especially polymorphic chromosome ends.</title>
        <authorList>
            <person name="Sonnenberg A.S.M."/>
            <person name="Sedaghat-Telgerd N."/>
            <person name="Lavrijssen B."/>
            <person name="Ohm R.A."/>
            <person name="Hendrickx P.M."/>
            <person name="Scholtmeijer K."/>
            <person name="Baars J.J.P."/>
            <person name="van Peer A."/>
        </authorList>
    </citation>
    <scope>NUCLEOTIDE SEQUENCE [LARGE SCALE GENOMIC DNA]</scope>
    <source>
        <strain evidence="1 2">H119_p4</strain>
    </source>
</reference>